<name>A0A382M7W8_9ZZZZ</name>
<protein>
    <submittedName>
        <fullName evidence="1">Uncharacterized protein</fullName>
    </submittedName>
</protein>
<dbReference type="EMBL" id="UINC01091724">
    <property type="protein sequence ID" value="SVC44708.1"/>
    <property type="molecule type" value="Genomic_DNA"/>
</dbReference>
<dbReference type="InterPro" id="IPR008969">
    <property type="entry name" value="CarboxyPept-like_regulatory"/>
</dbReference>
<dbReference type="Gene3D" id="2.60.40.1120">
    <property type="entry name" value="Carboxypeptidase-like, regulatory domain"/>
    <property type="match status" value="1"/>
</dbReference>
<evidence type="ECO:0000313" key="1">
    <source>
        <dbReference type="EMBL" id="SVC44708.1"/>
    </source>
</evidence>
<gene>
    <name evidence="1" type="ORF">METZ01_LOCUS297562</name>
</gene>
<proteinExistence type="predicted"/>
<dbReference type="SUPFAM" id="SSF49464">
    <property type="entry name" value="Carboxypeptidase regulatory domain-like"/>
    <property type="match status" value="1"/>
</dbReference>
<dbReference type="AlphaFoldDB" id="A0A382M7W8"/>
<accession>A0A382M7W8</accession>
<feature type="non-terminal residue" evidence="1">
    <location>
        <position position="282"/>
    </location>
</feature>
<reference evidence="1" key="1">
    <citation type="submission" date="2018-05" db="EMBL/GenBank/DDBJ databases">
        <authorList>
            <person name="Lanie J.A."/>
            <person name="Ng W.-L."/>
            <person name="Kazmierczak K.M."/>
            <person name="Andrzejewski T.M."/>
            <person name="Davidsen T.M."/>
            <person name="Wayne K.J."/>
            <person name="Tettelin H."/>
            <person name="Glass J.I."/>
            <person name="Rusch D."/>
            <person name="Podicherti R."/>
            <person name="Tsui H.-C.T."/>
            <person name="Winkler M.E."/>
        </authorList>
    </citation>
    <scope>NUCLEOTIDE SEQUENCE</scope>
</reference>
<sequence length="282" mass="32320">MRTSFILKSLILIIYFNSLLISDQIPSNNLSNYTLNRWIVVKDDGLNNDKIKELVSNPLLYTENSLEKQIVDLGEQKDVAIQAYQLFENFSYKSKVVAITNIEVSKSQEIGIAYLDYDMESEIYVNGKLVMSGKKGYEFQFKAKLTKGENIVIIIGDVIGDREPSFFAWFYGSQRAEISGTIRDQNGKPVPFAQVFLLSDHLNNDNNRADKNGKYEYWIYPNFGEYTISSRNNNFYGYAKPVKTKEYGRYKIDISLNNKSHISGIVYTMDKKTPHPGVTVEL</sequence>
<organism evidence="1">
    <name type="scientific">marine metagenome</name>
    <dbReference type="NCBI Taxonomy" id="408172"/>
    <lineage>
        <taxon>unclassified sequences</taxon>
        <taxon>metagenomes</taxon>
        <taxon>ecological metagenomes</taxon>
    </lineage>
</organism>